<dbReference type="InterPro" id="IPR003370">
    <property type="entry name" value="Chromate_transpt"/>
</dbReference>
<keyword evidence="9" id="KW-1185">Reference proteome</keyword>
<keyword evidence="3" id="KW-1003">Cell membrane</keyword>
<feature type="transmembrane region" description="Helical" evidence="7">
    <location>
        <begin position="76"/>
        <end position="95"/>
    </location>
</feature>
<evidence type="ECO:0000313" key="9">
    <source>
        <dbReference type="Proteomes" id="UP000325684"/>
    </source>
</evidence>
<keyword evidence="4 7" id="KW-0812">Transmembrane</keyword>
<evidence type="ECO:0000256" key="5">
    <source>
        <dbReference type="ARBA" id="ARBA00022989"/>
    </source>
</evidence>
<dbReference type="PANTHER" id="PTHR43663:SF1">
    <property type="entry name" value="CHROMATE TRANSPORTER"/>
    <property type="match status" value="1"/>
</dbReference>
<keyword evidence="6 7" id="KW-0472">Membrane</keyword>
<evidence type="ECO:0000256" key="4">
    <source>
        <dbReference type="ARBA" id="ARBA00022692"/>
    </source>
</evidence>
<organism evidence="8 9">
    <name type="scientific">Microvirga brassicacearum</name>
    <dbReference type="NCBI Taxonomy" id="2580413"/>
    <lineage>
        <taxon>Bacteria</taxon>
        <taxon>Pseudomonadati</taxon>
        <taxon>Pseudomonadota</taxon>
        <taxon>Alphaproteobacteria</taxon>
        <taxon>Hyphomicrobiales</taxon>
        <taxon>Methylobacteriaceae</taxon>
        <taxon>Microvirga</taxon>
    </lineage>
</organism>
<evidence type="ECO:0000313" key="8">
    <source>
        <dbReference type="EMBL" id="KAB0268870.1"/>
    </source>
</evidence>
<feature type="transmembrane region" description="Helical" evidence="7">
    <location>
        <begin position="115"/>
        <end position="135"/>
    </location>
</feature>
<dbReference type="RefSeq" id="WP_150941927.1">
    <property type="nucleotide sequence ID" value="NZ_VCMV01000003.1"/>
</dbReference>
<dbReference type="GO" id="GO:0015109">
    <property type="term" value="F:chromate transmembrane transporter activity"/>
    <property type="evidence" value="ECO:0007669"/>
    <property type="project" value="InterPro"/>
</dbReference>
<evidence type="ECO:0000256" key="7">
    <source>
        <dbReference type="SAM" id="Phobius"/>
    </source>
</evidence>
<dbReference type="EMBL" id="VCMV01000003">
    <property type="protein sequence ID" value="KAB0268870.1"/>
    <property type="molecule type" value="Genomic_DNA"/>
</dbReference>
<feature type="transmembrane region" description="Helical" evidence="7">
    <location>
        <begin position="156"/>
        <end position="173"/>
    </location>
</feature>
<dbReference type="AlphaFoldDB" id="A0A5N3PGK8"/>
<comment type="similarity">
    <text evidence="2">Belongs to the chromate ion transporter (CHR) (TC 2.A.51) family.</text>
</comment>
<evidence type="ECO:0000256" key="2">
    <source>
        <dbReference type="ARBA" id="ARBA00005262"/>
    </source>
</evidence>
<keyword evidence="5 7" id="KW-1133">Transmembrane helix</keyword>
<dbReference type="Proteomes" id="UP000325684">
    <property type="component" value="Unassembled WGS sequence"/>
</dbReference>
<reference evidence="8 9" key="1">
    <citation type="journal article" date="2019" name="Microorganisms">
        <title>Genome Insights into the Novel Species Microvirga brassicacearum, a Rapeseed Endophyte with Biotechnological Potential.</title>
        <authorList>
            <person name="Jimenez-Gomez A."/>
            <person name="Saati-Santamaria Z."/>
            <person name="Igual J.M."/>
            <person name="Rivas R."/>
            <person name="Mateos P.F."/>
            <person name="Garcia-Fraile P."/>
        </authorList>
    </citation>
    <scope>NUCLEOTIDE SEQUENCE [LARGE SCALE GENOMIC DNA]</scope>
    <source>
        <strain evidence="8 9">CDVBN77</strain>
    </source>
</reference>
<evidence type="ECO:0000256" key="6">
    <source>
        <dbReference type="ARBA" id="ARBA00023136"/>
    </source>
</evidence>
<dbReference type="GO" id="GO:0005886">
    <property type="term" value="C:plasma membrane"/>
    <property type="evidence" value="ECO:0007669"/>
    <property type="project" value="UniProtKB-SubCell"/>
</dbReference>
<evidence type="ECO:0000256" key="3">
    <source>
        <dbReference type="ARBA" id="ARBA00022475"/>
    </source>
</evidence>
<dbReference type="PANTHER" id="PTHR43663">
    <property type="entry name" value="CHROMATE TRANSPORT PROTEIN-RELATED"/>
    <property type="match status" value="1"/>
</dbReference>
<comment type="subcellular location">
    <subcellularLocation>
        <location evidence="1">Cell membrane</location>
        <topology evidence="1">Multi-pass membrane protein</topology>
    </subcellularLocation>
</comment>
<evidence type="ECO:0000256" key="1">
    <source>
        <dbReference type="ARBA" id="ARBA00004651"/>
    </source>
</evidence>
<gene>
    <name evidence="8" type="ORF">FEZ63_01775</name>
</gene>
<dbReference type="InterPro" id="IPR052518">
    <property type="entry name" value="CHR_Transporter"/>
</dbReference>
<accession>A0A5N3PGK8</accession>
<dbReference type="Pfam" id="PF02417">
    <property type="entry name" value="Chromate_transp"/>
    <property type="match status" value="1"/>
</dbReference>
<protein>
    <submittedName>
        <fullName evidence="8">Chromate transporter</fullName>
    </submittedName>
</protein>
<name>A0A5N3PGK8_9HYPH</name>
<proteinExistence type="inferred from homology"/>
<sequence>MDRPITLLVLQILFLSSVAVGGFITTVPELHRFVVDVHGWLNDGTFVALFALAQAAPGPNMIVVTLVGWEIAGATGAALATAAACLPTLVIAYTVSRFWSRYNNVGWYRTFERGVAPFAVGLILATGVILTDGAADDWKSYALTGSTIAFMLFSRRSPLIPLAIAAAAGLVGFV</sequence>
<comment type="caution">
    <text evidence="8">The sequence shown here is derived from an EMBL/GenBank/DDBJ whole genome shotgun (WGS) entry which is preliminary data.</text>
</comment>
<dbReference type="OrthoDB" id="556585at2"/>